<reference evidence="1 2" key="1">
    <citation type="journal article" date="2021" name="Front. Microbiol.">
        <title>Comprehensive Comparative Genomics and Phenotyping of Methylobacterium Species.</title>
        <authorList>
            <person name="Alessa O."/>
            <person name="Ogura Y."/>
            <person name="Fujitani Y."/>
            <person name="Takami H."/>
            <person name="Hayashi T."/>
            <person name="Sahin N."/>
            <person name="Tani A."/>
        </authorList>
    </citation>
    <scope>NUCLEOTIDE SEQUENCE [LARGE SCALE GENOMIC DNA]</scope>
    <source>
        <strain evidence="1 2">DSM 23679</strain>
    </source>
</reference>
<organism evidence="1 2">
    <name type="scientific">Methylobacterium cerastii</name>
    <dbReference type="NCBI Taxonomy" id="932741"/>
    <lineage>
        <taxon>Bacteria</taxon>
        <taxon>Pseudomonadati</taxon>
        <taxon>Pseudomonadota</taxon>
        <taxon>Alphaproteobacteria</taxon>
        <taxon>Hyphomicrobiales</taxon>
        <taxon>Methylobacteriaceae</taxon>
        <taxon>Methylobacterium</taxon>
    </lineage>
</organism>
<comment type="caution">
    <text evidence="1">The sequence shown here is derived from an EMBL/GenBank/DDBJ whole genome shotgun (WGS) entry which is preliminary data.</text>
</comment>
<protein>
    <recommendedName>
        <fullName evidence="3">Transposase</fullName>
    </recommendedName>
</protein>
<name>A0ABQ4QNR7_9HYPH</name>
<dbReference type="EMBL" id="BPQG01000081">
    <property type="protein sequence ID" value="GJD46550.1"/>
    <property type="molecule type" value="Genomic_DNA"/>
</dbReference>
<evidence type="ECO:0008006" key="3">
    <source>
        <dbReference type="Google" id="ProtNLM"/>
    </source>
</evidence>
<gene>
    <name evidence="1" type="ORF">AFCDBAGC_4432</name>
</gene>
<evidence type="ECO:0000313" key="1">
    <source>
        <dbReference type="EMBL" id="GJD46550.1"/>
    </source>
</evidence>
<sequence length="79" mass="8879">MGDVTKATELAARIEVVPTLLEVICQTTGMGFSTVARVTEERWIACGVQDDSGFGAYPGRQVRRRDDPRQRWRLIRALT</sequence>
<keyword evidence="2" id="KW-1185">Reference proteome</keyword>
<dbReference type="Proteomes" id="UP001055117">
    <property type="component" value="Unassembled WGS sequence"/>
</dbReference>
<evidence type="ECO:0000313" key="2">
    <source>
        <dbReference type="Proteomes" id="UP001055117"/>
    </source>
</evidence>
<accession>A0ABQ4QNR7</accession>
<proteinExistence type="predicted"/>